<dbReference type="EMBL" id="BMQQ01000047">
    <property type="protein sequence ID" value="GGT64274.1"/>
    <property type="molecule type" value="Genomic_DNA"/>
</dbReference>
<feature type="region of interest" description="Disordered" evidence="1">
    <location>
        <begin position="1"/>
        <end position="41"/>
    </location>
</feature>
<dbReference type="AlphaFoldDB" id="A0A918HIA3"/>
<proteinExistence type="predicted"/>
<evidence type="ECO:0000256" key="1">
    <source>
        <dbReference type="SAM" id="MobiDB-lite"/>
    </source>
</evidence>
<dbReference type="Proteomes" id="UP000619486">
    <property type="component" value="Unassembled WGS sequence"/>
</dbReference>
<reference evidence="2" key="2">
    <citation type="submission" date="2020-09" db="EMBL/GenBank/DDBJ databases">
        <authorList>
            <person name="Sun Q."/>
            <person name="Ohkuma M."/>
        </authorList>
    </citation>
    <scope>NUCLEOTIDE SEQUENCE</scope>
    <source>
        <strain evidence="2">JCM 3172</strain>
    </source>
</reference>
<feature type="compositionally biased region" description="Basic and acidic residues" evidence="1">
    <location>
        <begin position="1"/>
        <end position="12"/>
    </location>
</feature>
<reference evidence="2" key="1">
    <citation type="journal article" date="2014" name="Int. J. Syst. Evol. Microbiol.">
        <title>Complete genome sequence of Corynebacterium casei LMG S-19264T (=DSM 44701T), isolated from a smear-ripened cheese.</title>
        <authorList>
            <consortium name="US DOE Joint Genome Institute (JGI-PGF)"/>
            <person name="Walter F."/>
            <person name="Albersmeier A."/>
            <person name="Kalinowski J."/>
            <person name="Ruckert C."/>
        </authorList>
    </citation>
    <scope>NUCLEOTIDE SEQUENCE</scope>
    <source>
        <strain evidence="2">JCM 3172</strain>
    </source>
</reference>
<evidence type="ECO:0000313" key="2">
    <source>
        <dbReference type="EMBL" id="GGT64274.1"/>
    </source>
</evidence>
<gene>
    <name evidence="2" type="ORF">GCM10014713_66750</name>
</gene>
<evidence type="ECO:0000313" key="3">
    <source>
        <dbReference type="Proteomes" id="UP000619486"/>
    </source>
</evidence>
<organism evidence="2 3">
    <name type="scientific">Streptomyces purpureus</name>
    <dbReference type="NCBI Taxonomy" id="1951"/>
    <lineage>
        <taxon>Bacteria</taxon>
        <taxon>Bacillati</taxon>
        <taxon>Actinomycetota</taxon>
        <taxon>Actinomycetes</taxon>
        <taxon>Kitasatosporales</taxon>
        <taxon>Streptomycetaceae</taxon>
        <taxon>Streptomyces</taxon>
    </lineage>
</organism>
<name>A0A918HIA3_9ACTN</name>
<accession>A0A918HIA3</accession>
<keyword evidence="3" id="KW-1185">Reference proteome</keyword>
<comment type="caution">
    <text evidence="2">The sequence shown here is derived from an EMBL/GenBank/DDBJ whole genome shotgun (WGS) entry which is preliminary data.</text>
</comment>
<sequence>MEGEDEGRRDEPQAGQRLKPHGPVSYAGHDTTPRMATGPLARWRPVVREQLAVRERSGTPVVRERPGTQVVREQSDTPVLVRKAAGGPSGAPPRCPAPVGRAGVVWGGAGSGRGRGEWWIVSAAVRRAG</sequence>
<protein>
    <submittedName>
        <fullName evidence="2">Uncharacterized protein</fullName>
    </submittedName>
</protein>